<keyword evidence="4" id="KW-1185">Reference proteome</keyword>
<feature type="domain" description="Reverse transcriptase zinc-binding" evidence="2">
    <location>
        <begin position="150"/>
        <end position="220"/>
    </location>
</feature>
<comment type="caution">
    <text evidence="3">The sequence shown here is derived from an EMBL/GenBank/DDBJ whole genome shotgun (WGS) entry which is preliminary data.</text>
</comment>
<proteinExistence type="predicted"/>
<dbReference type="InterPro" id="IPR036397">
    <property type="entry name" value="RNaseH_sf"/>
</dbReference>
<evidence type="ECO:0008006" key="5">
    <source>
        <dbReference type="Google" id="ProtNLM"/>
    </source>
</evidence>
<dbReference type="InterPro" id="IPR044730">
    <property type="entry name" value="RNase_H-like_dom_plant"/>
</dbReference>
<evidence type="ECO:0000313" key="3">
    <source>
        <dbReference type="EMBL" id="KAK7833845.1"/>
    </source>
</evidence>
<sequence length="393" mass="44751">MRVKVLGRAVTKSKYGNNAIPLFTCPSLGTLLRKLLDHRPILLSLDVGGEHKKWNRKPFRFEAMWVSDSGCCDVITRAWDCTPDGTPMFVTKSKLKRCKQSLKLWSREHFGNVKKRIKDLKDRLWRAEDDSASAYHFLVAAEDCLAPSSSSLPNGHAIWKKKVPNKIRHFIWRAMKDSLPTKVNLKARYVPVDDVCEGCGDYSELTMHSLWLCDQAWAVWMSGPEFQFLIRKGCRMFIELLEHLFKEGSGLQVAVFATICWCLCERWNRMRVRQTSWQIHKIEGRVRMMVKLDCAGLGVVYQDHSGQVIAALSQKIGLPHTVEMAEALATRQAVEFARELSPFDVILEGDCLQVVRALNASGGCNTLYGHILPSCNKMRELQINELHSSEENT</sequence>
<dbReference type="InterPro" id="IPR053151">
    <property type="entry name" value="RNase_H-like"/>
</dbReference>
<reference evidence="3 4" key="1">
    <citation type="journal article" date="2018" name="Sci. Data">
        <title>The draft genome sequence of cork oak.</title>
        <authorList>
            <person name="Ramos A.M."/>
            <person name="Usie A."/>
            <person name="Barbosa P."/>
            <person name="Barros P.M."/>
            <person name="Capote T."/>
            <person name="Chaves I."/>
            <person name="Simoes F."/>
            <person name="Abreu I."/>
            <person name="Carrasquinho I."/>
            <person name="Faro C."/>
            <person name="Guimaraes J.B."/>
            <person name="Mendonca D."/>
            <person name="Nobrega F."/>
            <person name="Rodrigues L."/>
            <person name="Saibo N.J.M."/>
            <person name="Varela M.C."/>
            <person name="Egas C."/>
            <person name="Matos J."/>
            <person name="Miguel C.M."/>
            <person name="Oliveira M.M."/>
            <person name="Ricardo C.P."/>
            <person name="Goncalves S."/>
        </authorList>
    </citation>
    <scope>NUCLEOTIDE SEQUENCE [LARGE SCALE GENOMIC DNA]</scope>
    <source>
        <strain evidence="4">cv. HL8</strain>
    </source>
</reference>
<dbReference type="AlphaFoldDB" id="A0AAW0K5A9"/>
<dbReference type="Pfam" id="PF13456">
    <property type="entry name" value="RVT_3"/>
    <property type="match status" value="1"/>
</dbReference>
<dbReference type="Proteomes" id="UP000237347">
    <property type="component" value="Unassembled WGS sequence"/>
</dbReference>
<evidence type="ECO:0000259" key="1">
    <source>
        <dbReference type="Pfam" id="PF13456"/>
    </source>
</evidence>
<dbReference type="PANTHER" id="PTHR47723:SF19">
    <property type="entry name" value="POLYNUCLEOTIDYL TRANSFERASE, RIBONUCLEASE H-LIKE SUPERFAMILY PROTEIN"/>
    <property type="match status" value="1"/>
</dbReference>
<evidence type="ECO:0000313" key="4">
    <source>
        <dbReference type="Proteomes" id="UP000237347"/>
    </source>
</evidence>
<dbReference type="EMBL" id="PKMF04000397">
    <property type="protein sequence ID" value="KAK7833845.1"/>
    <property type="molecule type" value="Genomic_DNA"/>
</dbReference>
<name>A0AAW0K5A9_QUESU</name>
<feature type="domain" description="RNase H type-1" evidence="1">
    <location>
        <begin position="293"/>
        <end position="361"/>
    </location>
</feature>
<dbReference type="Pfam" id="PF13966">
    <property type="entry name" value="zf-RVT"/>
    <property type="match status" value="1"/>
</dbReference>
<dbReference type="PANTHER" id="PTHR47723">
    <property type="entry name" value="OS05G0353850 PROTEIN"/>
    <property type="match status" value="1"/>
</dbReference>
<dbReference type="GO" id="GO:0004523">
    <property type="term" value="F:RNA-DNA hybrid ribonuclease activity"/>
    <property type="evidence" value="ECO:0007669"/>
    <property type="project" value="InterPro"/>
</dbReference>
<gene>
    <name evidence="3" type="ORF">CFP56_025181</name>
</gene>
<dbReference type="InterPro" id="IPR002156">
    <property type="entry name" value="RNaseH_domain"/>
</dbReference>
<dbReference type="CDD" id="cd06222">
    <property type="entry name" value="RNase_H_like"/>
    <property type="match status" value="1"/>
</dbReference>
<accession>A0AAW0K5A9</accession>
<dbReference type="GO" id="GO:0003676">
    <property type="term" value="F:nucleic acid binding"/>
    <property type="evidence" value="ECO:0007669"/>
    <property type="project" value="InterPro"/>
</dbReference>
<dbReference type="Gene3D" id="3.30.420.10">
    <property type="entry name" value="Ribonuclease H-like superfamily/Ribonuclease H"/>
    <property type="match status" value="1"/>
</dbReference>
<protein>
    <recommendedName>
        <fullName evidence="5">Reverse transcriptase zinc-binding domain-containing protein</fullName>
    </recommendedName>
</protein>
<organism evidence="3 4">
    <name type="scientific">Quercus suber</name>
    <name type="common">Cork oak</name>
    <dbReference type="NCBI Taxonomy" id="58331"/>
    <lineage>
        <taxon>Eukaryota</taxon>
        <taxon>Viridiplantae</taxon>
        <taxon>Streptophyta</taxon>
        <taxon>Embryophyta</taxon>
        <taxon>Tracheophyta</taxon>
        <taxon>Spermatophyta</taxon>
        <taxon>Magnoliopsida</taxon>
        <taxon>eudicotyledons</taxon>
        <taxon>Gunneridae</taxon>
        <taxon>Pentapetalae</taxon>
        <taxon>rosids</taxon>
        <taxon>fabids</taxon>
        <taxon>Fagales</taxon>
        <taxon>Fagaceae</taxon>
        <taxon>Quercus</taxon>
    </lineage>
</organism>
<evidence type="ECO:0000259" key="2">
    <source>
        <dbReference type="Pfam" id="PF13966"/>
    </source>
</evidence>
<dbReference type="InterPro" id="IPR026960">
    <property type="entry name" value="RVT-Znf"/>
</dbReference>